<dbReference type="Gene3D" id="3.90.245.10">
    <property type="entry name" value="Ribonucleoside hydrolase-like"/>
    <property type="match status" value="1"/>
</dbReference>
<protein>
    <submittedName>
        <fullName evidence="1">Inosine-uridine preferring nucleoside hydrolase</fullName>
    </submittedName>
</protein>
<proteinExistence type="predicted"/>
<dbReference type="SUPFAM" id="SSF53590">
    <property type="entry name" value="Nucleoside hydrolase"/>
    <property type="match status" value="1"/>
</dbReference>
<name>A0A0H4PG04_9BACT</name>
<keyword evidence="2" id="KW-1185">Reference proteome</keyword>
<evidence type="ECO:0000313" key="2">
    <source>
        <dbReference type="Proteomes" id="UP000036520"/>
    </source>
</evidence>
<accession>A0A0H4PG04</accession>
<reference evidence="1 2" key="1">
    <citation type="submission" date="2015-07" db="EMBL/GenBank/DDBJ databases">
        <authorList>
            <person name="Kim K.M."/>
        </authorList>
    </citation>
    <scope>NUCLEOTIDE SEQUENCE [LARGE SCALE GENOMIC DNA]</scope>
    <source>
        <strain evidence="1 2">KCTC 12363</strain>
    </source>
</reference>
<dbReference type="InterPro" id="IPR036452">
    <property type="entry name" value="Ribo_hydro-like"/>
</dbReference>
<dbReference type="KEGG" id="camu:CA2015_2559"/>
<gene>
    <name evidence="1" type="ORF">CA2015_2559</name>
</gene>
<dbReference type="STRING" id="320787.CA2015_2559"/>
<keyword evidence="1" id="KW-0378">Hydrolase</keyword>
<dbReference type="AlphaFoldDB" id="A0A0H4PG04"/>
<evidence type="ECO:0000313" key="1">
    <source>
        <dbReference type="EMBL" id="AKP51970.1"/>
    </source>
</evidence>
<dbReference type="GO" id="GO:0016799">
    <property type="term" value="F:hydrolase activity, hydrolyzing N-glycosyl compounds"/>
    <property type="evidence" value="ECO:0007669"/>
    <property type="project" value="InterPro"/>
</dbReference>
<dbReference type="Proteomes" id="UP000036520">
    <property type="component" value="Chromosome"/>
</dbReference>
<organism evidence="1 2">
    <name type="scientific">Cyclobacterium amurskyense</name>
    <dbReference type="NCBI Taxonomy" id="320787"/>
    <lineage>
        <taxon>Bacteria</taxon>
        <taxon>Pseudomonadati</taxon>
        <taxon>Bacteroidota</taxon>
        <taxon>Cytophagia</taxon>
        <taxon>Cytophagales</taxon>
        <taxon>Cyclobacteriaceae</taxon>
        <taxon>Cyclobacterium</taxon>
    </lineage>
</organism>
<dbReference type="PANTHER" id="PTHR43264:SF1">
    <property type="entry name" value="INOSINE_URIDINE-PREFERRING NUCLEOSIDE HYDROLASE DOMAIN-CONTAINING PROTEIN"/>
    <property type="match status" value="1"/>
</dbReference>
<sequence length="355" mass="39571">MHKLLNSTKYSCSLICKLCLLFLTFQGHDTIAQREKVILDTDMGSDCDDVGAMALLHHYADQGKVEILGVIYSSGKVPYGAGIVDAINVYYGRPDIPVGASHDLSFGDPRDKMQAEKLAKDTAAYKNKIIHNKDATEQTSLSRKLLVDAPDNSVTYITIGHTKGLYELLNSKADKHSPMSGIELITKKVKRWVALGALGASNTEGKMVQDWNFFKNNTAAYTDYLIDHFPKPTYFVDSGADVYTGKSLESSRAGNILRAAYRDWLWNVEGKMIRDERPSWDLATVYYAVIGQGDFLEELSPGALTFDLKKGSKWVSDKVNPLHHFIVQRENVAKDFANYLNLAIGTKPQNTFIDE</sequence>
<dbReference type="EMBL" id="CP012040">
    <property type="protein sequence ID" value="AKP51970.1"/>
    <property type="molecule type" value="Genomic_DNA"/>
</dbReference>
<dbReference type="PANTHER" id="PTHR43264">
    <property type="match status" value="1"/>
</dbReference>
<dbReference type="OrthoDB" id="128573at2"/>
<dbReference type="RefSeq" id="WP_048642255.1">
    <property type="nucleotide sequence ID" value="NZ_CP012040.1"/>
</dbReference>